<dbReference type="CDD" id="cd06170">
    <property type="entry name" value="LuxR_C_like"/>
    <property type="match status" value="1"/>
</dbReference>
<organism evidence="3 4">
    <name type="scientific">Okibacterium fritillariae</name>
    <dbReference type="NCBI Taxonomy" id="123320"/>
    <lineage>
        <taxon>Bacteria</taxon>
        <taxon>Bacillati</taxon>
        <taxon>Actinomycetota</taxon>
        <taxon>Actinomycetes</taxon>
        <taxon>Micrococcales</taxon>
        <taxon>Microbacteriaceae</taxon>
        <taxon>Okibacterium</taxon>
    </lineage>
</organism>
<dbReference type="PRINTS" id="PR00038">
    <property type="entry name" value="HTHLUXR"/>
</dbReference>
<dbReference type="AlphaFoldDB" id="A0A1T5JEA5"/>
<gene>
    <name evidence="3" type="ORF">SAMN06309945_1455</name>
</gene>
<dbReference type="SUPFAM" id="SSF46894">
    <property type="entry name" value="C-terminal effector domain of the bipartite response regulators"/>
    <property type="match status" value="1"/>
</dbReference>
<dbReference type="GO" id="GO:0003677">
    <property type="term" value="F:DNA binding"/>
    <property type="evidence" value="ECO:0007669"/>
    <property type="project" value="UniProtKB-KW"/>
</dbReference>
<evidence type="ECO:0000259" key="2">
    <source>
        <dbReference type="PROSITE" id="PS50043"/>
    </source>
</evidence>
<feature type="compositionally biased region" description="Polar residues" evidence="1">
    <location>
        <begin position="339"/>
        <end position="366"/>
    </location>
</feature>
<dbReference type="Pfam" id="PF00196">
    <property type="entry name" value="GerE"/>
    <property type="match status" value="1"/>
</dbReference>
<sequence length="380" mass="39605">MKAPTMELMRPGQALQLGLPERAPDFARLLVAPPLDEVPLGDREWLHERYREIVPIVLLPALVAVEQGTPVPESCLVRLRHVAARAAVGPGVNFSVVLRGAFPALKVFSVVIRHTRSASRAQTVIAMARASHVAYELGSCWAESWAAHRAHLDAADASDLAGGAGGNTARDSVELGGNPFGPSSLKDRAGSAGAQTVGLQNAVPTSTHSDPDTRQARELPADQALTDAALADVGLSDVELAAASDALTADEADMLTLAAYGLSNEEIARSTRFSRQTVAWHLSRLMRNWRAPNRTALVAVAFVRGALVARAPRQTHRSKLAVLPPAPPSAGPSAAPVIDTSSTVPPAAPGTNSTAPPATPDLNSTVPPAAPDTTDAAEAS</sequence>
<proteinExistence type="predicted"/>
<feature type="region of interest" description="Disordered" evidence="1">
    <location>
        <begin position="163"/>
        <end position="214"/>
    </location>
</feature>
<dbReference type="Proteomes" id="UP000190857">
    <property type="component" value="Unassembled WGS sequence"/>
</dbReference>
<feature type="domain" description="HTH luxR-type" evidence="2">
    <location>
        <begin position="240"/>
        <end position="305"/>
    </location>
</feature>
<feature type="compositionally biased region" description="Polar residues" evidence="1">
    <location>
        <begin position="193"/>
        <end position="208"/>
    </location>
</feature>
<accession>A0A1T5JEA5</accession>
<name>A0A1T5JEA5_9MICO</name>
<dbReference type="InterPro" id="IPR016032">
    <property type="entry name" value="Sig_transdc_resp-reg_C-effctor"/>
</dbReference>
<dbReference type="STRING" id="123320.SAMN06309945_1455"/>
<dbReference type="OrthoDB" id="46486at2"/>
<dbReference type="RefSeq" id="WP_079727482.1">
    <property type="nucleotide sequence ID" value="NZ_FUZP01000001.1"/>
</dbReference>
<dbReference type="EMBL" id="FUZP01000001">
    <property type="protein sequence ID" value="SKC49588.1"/>
    <property type="molecule type" value="Genomic_DNA"/>
</dbReference>
<evidence type="ECO:0000313" key="3">
    <source>
        <dbReference type="EMBL" id="SKC49588.1"/>
    </source>
</evidence>
<feature type="compositionally biased region" description="Low complexity" evidence="1">
    <location>
        <begin position="371"/>
        <end position="380"/>
    </location>
</feature>
<dbReference type="InterPro" id="IPR036388">
    <property type="entry name" value="WH-like_DNA-bd_sf"/>
</dbReference>
<dbReference type="GO" id="GO:0006355">
    <property type="term" value="P:regulation of DNA-templated transcription"/>
    <property type="evidence" value="ECO:0007669"/>
    <property type="project" value="InterPro"/>
</dbReference>
<dbReference type="PROSITE" id="PS50043">
    <property type="entry name" value="HTH_LUXR_2"/>
    <property type="match status" value="1"/>
</dbReference>
<dbReference type="Gene3D" id="1.10.10.10">
    <property type="entry name" value="Winged helix-like DNA-binding domain superfamily/Winged helix DNA-binding domain"/>
    <property type="match status" value="1"/>
</dbReference>
<evidence type="ECO:0000313" key="4">
    <source>
        <dbReference type="Proteomes" id="UP000190857"/>
    </source>
</evidence>
<dbReference type="InterPro" id="IPR000792">
    <property type="entry name" value="Tscrpt_reg_LuxR_C"/>
</dbReference>
<dbReference type="SMART" id="SM00421">
    <property type="entry name" value="HTH_LUXR"/>
    <property type="match status" value="1"/>
</dbReference>
<reference evidence="3 4" key="1">
    <citation type="submission" date="2017-02" db="EMBL/GenBank/DDBJ databases">
        <authorList>
            <person name="Peterson S.W."/>
        </authorList>
    </citation>
    <scope>NUCLEOTIDE SEQUENCE [LARGE SCALE GENOMIC DNA]</scope>
    <source>
        <strain evidence="3 4">VKM Ac-2059</strain>
    </source>
</reference>
<protein>
    <submittedName>
        <fullName evidence="3">DNA-binding transcriptional regulator, CsgD family</fullName>
    </submittedName>
</protein>
<feature type="region of interest" description="Disordered" evidence="1">
    <location>
        <begin position="314"/>
        <end position="380"/>
    </location>
</feature>
<keyword evidence="4" id="KW-1185">Reference proteome</keyword>
<evidence type="ECO:0000256" key="1">
    <source>
        <dbReference type="SAM" id="MobiDB-lite"/>
    </source>
</evidence>
<keyword evidence="3" id="KW-0238">DNA-binding</keyword>